<dbReference type="EMBL" id="PYDT01000010">
    <property type="protein sequence ID" value="THU48231.1"/>
    <property type="molecule type" value="Genomic_DNA"/>
</dbReference>
<protein>
    <submittedName>
        <fullName evidence="1">Uncharacterized protein</fullName>
    </submittedName>
</protein>
<accession>A0A4S8IIR7</accession>
<comment type="caution">
    <text evidence="1">The sequence shown here is derived from an EMBL/GenBank/DDBJ whole genome shotgun (WGS) entry which is preliminary data.</text>
</comment>
<reference evidence="1 2" key="1">
    <citation type="journal article" date="2019" name="Nat. Plants">
        <title>Genome sequencing of Musa balbisiana reveals subgenome evolution and function divergence in polyploid bananas.</title>
        <authorList>
            <person name="Yao X."/>
        </authorList>
    </citation>
    <scope>NUCLEOTIDE SEQUENCE [LARGE SCALE GENOMIC DNA]</scope>
    <source>
        <strain evidence="2">cv. DH-PKW</strain>
        <tissue evidence="1">Leaves</tissue>
    </source>
</reference>
<evidence type="ECO:0000313" key="2">
    <source>
        <dbReference type="Proteomes" id="UP000317650"/>
    </source>
</evidence>
<keyword evidence="2" id="KW-1185">Reference proteome</keyword>
<evidence type="ECO:0000313" key="1">
    <source>
        <dbReference type="EMBL" id="THU48231.1"/>
    </source>
</evidence>
<dbReference type="AlphaFoldDB" id="A0A4S8IIR7"/>
<proteinExistence type="predicted"/>
<dbReference type="Proteomes" id="UP000317650">
    <property type="component" value="Chromosome 9"/>
</dbReference>
<sequence length="99" mass="10919">MKMMRAENGKGGEVVGGSCIQQKNCLPFNKQKEAFLSFNSTVGGSDGHVLSNKALSSYSLSLASNTFVKKESNVFLHLRPQELTWDCQYNSSMIIALRN</sequence>
<name>A0A4S8IIR7_MUSBA</name>
<gene>
    <name evidence="1" type="ORF">C4D60_Mb09t24050</name>
</gene>
<organism evidence="1 2">
    <name type="scientific">Musa balbisiana</name>
    <name type="common">Banana</name>
    <dbReference type="NCBI Taxonomy" id="52838"/>
    <lineage>
        <taxon>Eukaryota</taxon>
        <taxon>Viridiplantae</taxon>
        <taxon>Streptophyta</taxon>
        <taxon>Embryophyta</taxon>
        <taxon>Tracheophyta</taxon>
        <taxon>Spermatophyta</taxon>
        <taxon>Magnoliopsida</taxon>
        <taxon>Liliopsida</taxon>
        <taxon>Zingiberales</taxon>
        <taxon>Musaceae</taxon>
        <taxon>Musa</taxon>
    </lineage>
</organism>